<feature type="domain" description="Putative auto-transporter adhesin head GIN" evidence="1">
    <location>
        <begin position="49"/>
        <end position="229"/>
    </location>
</feature>
<keyword evidence="3" id="KW-1185">Reference proteome</keyword>
<dbReference type="Gene3D" id="2.160.20.120">
    <property type="match status" value="1"/>
</dbReference>
<evidence type="ECO:0000313" key="3">
    <source>
        <dbReference type="Proteomes" id="UP001464555"/>
    </source>
</evidence>
<reference evidence="2 3" key="1">
    <citation type="submission" date="2024-04" db="EMBL/GenBank/DDBJ databases">
        <title>Flavobacterium sp. DGU11 16S ribosomal RNA gene Genome sequencing and assembly.</title>
        <authorList>
            <person name="Park S."/>
        </authorList>
    </citation>
    <scope>NUCLEOTIDE SEQUENCE [LARGE SCALE GENOMIC DNA]</scope>
    <source>
        <strain evidence="2 3">DGU11</strain>
    </source>
</reference>
<sequence>MIKVITHVAKAIVAVAAALLFFSCGIDVNFKQMDGSGNVVTKERKLTGDYKAISVARGLEVVIEQGSNYAVIVEADDNLQDHITTEVSNGELKISADVNIRNATSKKVIVKLPHIESIEASSGSSITSRNTLKSESIDLSSGSGSSLDVTIEAKDSSCESGSGSTLTLAGKVDNLQTESSSGSSLNARKLTAKKVIAEASSGSTSTVNAVESLSAQASSGASINYVSTPANLTKKASSGGSVGQE</sequence>
<dbReference type="Proteomes" id="UP001464555">
    <property type="component" value="Unassembled WGS sequence"/>
</dbReference>
<dbReference type="InterPro" id="IPR021255">
    <property type="entry name" value="DUF2807"/>
</dbReference>
<dbReference type="EMBL" id="JBBYHR010000003">
    <property type="protein sequence ID" value="MEL1243906.1"/>
    <property type="molecule type" value="Genomic_DNA"/>
</dbReference>
<accession>A0ABU9HUS5</accession>
<evidence type="ECO:0000259" key="1">
    <source>
        <dbReference type="Pfam" id="PF10988"/>
    </source>
</evidence>
<gene>
    <name evidence="2" type="ORF">AAEO56_06495</name>
</gene>
<dbReference type="PROSITE" id="PS51257">
    <property type="entry name" value="PROKAR_LIPOPROTEIN"/>
    <property type="match status" value="1"/>
</dbReference>
<dbReference type="RefSeq" id="WP_341696222.1">
    <property type="nucleotide sequence ID" value="NZ_JBBYHR010000003.1"/>
</dbReference>
<comment type="caution">
    <text evidence="2">The sequence shown here is derived from an EMBL/GenBank/DDBJ whole genome shotgun (WGS) entry which is preliminary data.</text>
</comment>
<dbReference type="Pfam" id="PF10988">
    <property type="entry name" value="DUF2807"/>
    <property type="match status" value="1"/>
</dbReference>
<name>A0ABU9HUS5_9FLAO</name>
<protein>
    <submittedName>
        <fullName evidence="2">Head GIN domain-containing protein</fullName>
    </submittedName>
</protein>
<proteinExistence type="predicted"/>
<organism evidence="2 3">
    <name type="scientific">Flavobacterium arundinis</name>
    <dbReference type="NCBI Taxonomy" id="3139143"/>
    <lineage>
        <taxon>Bacteria</taxon>
        <taxon>Pseudomonadati</taxon>
        <taxon>Bacteroidota</taxon>
        <taxon>Flavobacteriia</taxon>
        <taxon>Flavobacteriales</taxon>
        <taxon>Flavobacteriaceae</taxon>
        <taxon>Flavobacterium</taxon>
    </lineage>
</organism>
<evidence type="ECO:0000313" key="2">
    <source>
        <dbReference type="EMBL" id="MEL1243906.1"/>
    </source>
</evidence>